<dbReference type="Gene3D" id="2.60.40.1120">
    <property type="entry name" value="Carboxypeptidase-like, regulatory domain"/>
    <property type="match status" value="2"/>
</dbReference>
<keyword evidence="5" id="KW-1185">Reference proteome</keyword>
<dbReference type="OrthoDB" id="279966at2"/>
<evidence type="ECO:0000256" key="2">
    <source>
        <dbReference type="SAM" id="Phobius"/>
    </source>
</evidence>
<accession>A0A518I4S5</accession>
<keyword evidence="2" id="KW-0812">Transmembrane</keyword>
<protein>
    <submittedName>
        <fullName evidence="4">Regulatory protein BlaR1</fullName>
    </submittedName>
</protein>
<dbReference type="Proteomes" id="UP000318313">
    <property type="component" value="Chromosome"/>
</dbReference>
<feature type="region of interest" description="Disordered" evidence="1">
    <location>
        <begin position="393"/>
        <end position="428"/>
    </location>
</feature>
<feature type="transmembrane region" description="Helical" evidence="2">
    <location>
        <begin position="20"/>
        <end position="37"/>
    </location>
</feature>
<dbReference type="InterPro" id="IPR052173">
    <property type="entry name" value="Beta-lactam_resp_regulator"/>
</dbReference>
<proteinExistence type="predicted"/>
<organism evidence="4 5">
    <name type="scientific">Gimesia fumaroli</name>
    <dbReference type="NCBI Taxonomy" id="2527976"/>
    <lineage>
        <taxon>Bacteria</taxon>
        <taxon>Pseudomonadati</taxon>
        <taxon>Planctomycetota</taxon>
        <taxon>Planctomycetia</taxon>
        <taxon>Planctomycetales</taxon>
        <taxon>Planctomycetaceae</taxon>
        <taxon>Gimesia</taxon>
    </lineage>
</organism>
<feature type="domain" description="Peptidase M56" evidence="3">
    <location>
        <begin position="18"/>
        <end position="332"/>
    </location>
</feature>
<dbReference type="SUPFAM" id="SSF49464">
    <property type="entry name" value="Carboxypeptidase regulatory domain-like"/>
    <property type="match status" value="1"/>
</dbReference>
<evidence type="ECO:0000256" key="1">
    <source>
        <dbReference type="SAM" id="MobiDB-lite"/>
    </source>
</evidence>
<keyword evidence="2" id="KW-1133">Transmembrane helix</keyword>
<evidence type="ECO:0000313" key="4">
    <source>
        <dbReference type="EMBL" id="QDV48063.1"/>
    </source>
</evidence>
<dbReference type="KEGG" id="gfm:Enr17x_00720"/>
<dbReference type="CDD" id="cd07341">
    <property type="entry name" value="M56_BlaR1_MecR1_like"/>
    <property type="match status" value="1"/>
</dbReference>
<evidence type="ECO:0000313" key="5">
    <source>
        <dbReference type="Proteomes" id="UP000318313"/>
    </source>
</evidence>
<dbReference type="Pfam" id="PF05569">
    <property type="entry name" value="Peptidase_M56"/>
    <property type="match status" value="1"/>
</dbReference>
<dbReference type="PANTHER" id="PTHR34978">
    <property type="entry name" value="POSSIBLE SENSOR-TRANSDUCER PROTEIN BLAR"/>
    <property type="match status" value="1"/>
</dbReference>
<gene>
    <name evidence="4" type="primary">blaR1_2</name>
    <name evidence="4" type="ORF">Enr17x_00720</name>
</gene>
<dbReference type="PANTHER" id="PTHR34978:SF3">
    <property type="entry name" value="SLR0241 PROTEIN"/>
    <property type="match status" value="1"/>
</dbReference>
<dbReference type="AlphaFoldDB" id="A0A518I4S5"/>
<feature type="transmembrane region" description="Helical" evidence="2">
    <location>
        <begin position="49"/>
        <end position="70"/>
    </location>
</feature>
<feature type="transmembrane region" description="Helical" evidence="2">
    <location>
        <begin position="260"/>
        <end position="282"/>
    </location>
</feature>
<dbReference type="InterPro" id="IPR008756">
    <property type="entry name" value="Peptidase_M56"/>
</dbReference>
<keyword evidence="2" id="KW-0472">Membrane</keyword>
<feature type="transmembrane region" description="Helical" evidence="2">
    <location>
        <begin position="147"/>
        <end position="171"/>
    </location>
</feature>
<feature type="compositionally biased region" description="Polar residues" evidence="1">
    <location>
        <begin position="410"/>
        <end position="421"/>
    </location>
</feature>
<dbReference type="EMBL" id="CP037452">
    <property type="protein sequence ID" value="QDV48063.1"/>
    <property type="molecule type" value="Genomic_DNA"/>
</dbReference>
<reference evidence="4 5" key="1">
    <citation type="submission" date="2019-03" db="EMBL/GenBank/DDBJ databases">
        <title>Deep-cultivation of Planctomycetes and their phenomic and genomic characterization uncovers novel biology.</title>
        <authorList>
            <person name="Wiegand S."/>
            <person name="Jogler M."/>
            <person name="Boedeker C."/>
            <person name="Pinto D."/>
            <person name="Vollmers J."/>
            <person name="Rivas-Marin E."/>
            <person name="Kohn T."/>
            <person name="Peeters S.H."/>
            <person name="Heuer A."/>
            <person name="Rast P."/>
            <person name="Oberbeckmann S."/>
            <person name="Bunk B."/>
            <person name="Jeske O."/>
            <person name="Meyerdierks A."/>
            <person name="Storesund J.E."/>
            <person name="Kallscheuer N."/>
            <person name="Luecker S."/>
            <person name="Lage O.M."/>
            <person name="Pohl T."/>
            <person name="Merkel B.J."/>
            <person name="Hornburger P."/>
            <person name="Mueller R.-W."/>
            <person name="Bruemmer F."/>
            <person name="Labrenz M."/>
            <person name="Spormann A.M."/>
            <person name="Op den Camp H."/>
            <person name="Overmann J."/>
            <person name="Amann R."/>
            <person name="Jetten M.S.M."/>
            <person name="Mascher T."/>
            <person name="Medema M.H."/>
            <person name="Devos D.P."/>
            <person name="Kaster A.-K."/>
            <person name="Ovreas L."/>
            <person name="Rohde M."/>
            <person name="Galperin M.Y."/>
            <person name="Jogler C."/>
        </authorList>
    </citation>
    <scope>NUCLEOTIDE SEQUENCE [LARGE SCALE GENOMIC DNA]</scope>
    <source>
        <strain evidence="4 5">Enr17</strain>
    </source>
</reference>
<name>A0A518I4S5_9PLAN</name>
<dbReference type="RefSeq" id="WP_145305271.1">
    <property type="nucleotide sequence ID" value="NZ_CP037452.1"/>
</dbReference>
<dbReference type="InterPro" id="IPR008969">
    <property type="entry name" value="CarboxyPept-like_regulatory"/>
</dbReference>
<evidence type="ECO:0000259" key="3">
    <source>
        <dbReference type="Pfam" id="PF05569"/>
    </source>
</evidence>
<dbReference type="Pfam" id="PF13620">
    <property type="entry name" value="CarboxypepD_reg"/>
    <property type="match status" value="1"/>
</dbReference>
<dbReference type="Gene3D" id="3.30.2010.10">
    <property type="entry name" value="Metalloproteases ('zincins'), catalytic domain"/>
    <property type="match status" value="1"/>
</dbReference>
<sequence>MTWHTLIDPAFNGRLCLTLMHSIWQVSLLALVVWSLDRFWRNASVERRYTLHVIALVTAILAVPVTYQLLDVAEPERQITDESLTLTTETKPEPTPSAVSPIYPEQIVSRKTQNSKPQTQRSFQTQPIEATRTSSATPPTVNSSTQWLWLAPWIMAVYIIGVALMLTRLIIASIRANRLGSQADLVTEGPLVEALRSLAQQWSMKVVPALARAEQIVVPKVIGIIRPTILLPASAISGLSTEELELILAHELAHVRRYDIWIYLLQRFAEAVLFFNPLLWYLSRRISVLREFCCDEMACQTPPTSDSSSAFESRVEYATALLRIAELAKRSNATTPDLSSLAASGKSPSEMRRRVARLFGEPLREPLRVSRTGVLALLALTLALPLVSLVSTSTAQTVSKKEEPAKKPVSQKTLPPANNTSKAKEDSRTFRLNVVDPAGKPVPNALIEARTDPAVTPEQIQRGTYVRKSTYGPYVKTDEKGVLQLTVHTRLKRFNLSIKQPGYAPYWASWSSIPDEFTAQLDAAWTVGGTVVDEAGTPIAGAKISPGIYFKKRPGDSSKLGVGTRITTDVKGQWRYEHVPASKPDVHIDVNHPDYSPWRDRVSRSEFEIKENQTPAPRIVLDRGLVITGSVTDENGKPIPGALVRTKFTNDLRKATTDERGVYLLTGCEPRLTRVVVSAKDHAPEVQEVRVDPEMEPVDFVLKPGGKIRIRVVDEQGKGIPKSRILFQHWRGSWIGFFEFDYVNQYADENGVWEWNEAPLDEFQADICRPGGMYLSSQTLIARDEEYVFTPPKMLAPSGRVVDAKTKQPIKKFLVTHGVQSSRTQSRILWLTSDRSEAREGTYRLRIARDAPGHYIRVAAPGYRVAVSRKLQNTEGDVKLDFELEPAQDIATTILTPDGKPAVDAKIAVGVKDTQISIRNGDIRDSSTSATLVHSNTAGHFHTPATSEPFQLVITHPAGFAHYKSDSGPLPDPLRLTPWARVEGQFRIGNQPAPKVYLTIQESIFLQSNENGPRFSTWTIKPTGPDGQYDFDRVFPGKGYLSRSLSHLVFEGAREVTSAILVPLEFVAGKTIHLDLGHTGRPVIGKLVPPEKHQEKVTWQFASIDGYSFLDPPPGIMALEELQKDPQKYLTWYKNWKASERYATEKASFEKYEVAHEKMILESLRFRASVAPNGSFRIDDVPAGTYAMTVYFHSDNPKIHPSPGHLINYIFSVPPAEKNSEAKPIDLGTLTLKK</sequence>
<feature type="region of interest" description="Disordered" evidence="1">
    <location>
        <begin position="110"/>
        <end position="141"/>
    </location>
</feature>